<organism evidence="6 7">
    <name type="scientific">Erpetoichthys calabaricus</name>
    <name type="common">Rope fish</name>
    <name type="synonym">Calamoichthys calabaricus</name>
    <dbReference type="NCBI Taxonomy" id="27687"/>
    <lineage>
        <taxon>Eukaryota</taxon>
        <taxon>Metazoa</taxon>
        <taxon>Chordata</taxon>
        <taxon>Craniata</taxon>
        <taxon>Vertebrata</taxon>
        <taxon>Euteleostomi</taxon>
        <taxon>Actinopterygii</taxon>
        <taxon>Polypteriformes</taxon>
        <taxon>Polypteridae</taxon>
        <taxon>Erpetoichthys</taxon>
    </lineage>
</organism>
<dbReference type="AlphaFoldDB" id="A0A8C4T759"/>
<dbReference type="InterPro" id="IPR055355">
    <property type="entry name" value="ZP-C"/>
</dbReference>
<keyword evidence="4" id="KW-0732">Signal</keyword>
<dbReference type="GO" id="GO:0035805">
    <property type="term" value="C:egg coat"/>
    <property type="evidence" value="ECO:0007669"/>
    <property type="project" value="TreeGrafter"/>
</dbReference>
<dbReference type="GO" id="GO:0007339">
    <property type="term" value="P:binding of sperm to zona pellucida"/>
    <property type="evidence" value="ECO:0007669"/>
    <property type="project" value="TreeGrafter"/>
</dbReference>
<reference evidence="6" key="2">
    <citation type="submission" date="2025-08" db="UniProtKB">
        <authorList>
            <consortium name="Ensembl"/>
        </authorList>
    </citation>
    <scope>IDENTIFICATION</scope>
</reference>
<dbReference type="Pfam" id="PF00100">
    <property type="entry name" value="Zona_pellucida"/>
    <property type="match status" value="1"/>
</dbReference>
<reference evidence="6" key="1">
    <citation type="submission" date="2021-06" db="EMBL/GenBank/DDBJ databases">
        <authorList>
            <consortium name="Wellcome Sanger Institute Data Sharing"/>
        </authorList>
    </citation>
    <scope>NUCLEOTIDE SEQUENCE [LARGE SCALE GENOMIC DNA]</scope>
</reference>
<dbReference type="Proteomes" id="UP000694620">
    <property type="component" value="Chromosome 16"/>
</dbReference>
<keyword evidence="2" id="KW-1003">Cell membrane</keyword>
<sequence length="238" mass="25480">AAPIRGCQIIFIHIFLSSSSCSVTPITFMSPLITSINLLLDPPLLLFPGSSILSTLLPIYPSSLLCIASTWESKGPFDVELCIATDPSFSSYCVDADYPVAKTLKDVVAVEVHIVNRADPDLVLTHGACWLPASPTGAFWLMACLERATQVINKRSVDPVDQQAMAGKIFIYCVAAACYPSATDLCTQSCPSRRSGIASSRKNVLLHGGPVVLEGLTRFTVPALSALINFNVFLTLSS</sequence>
<feature type="domain" description="ZP-C" evidence="5">
    <location>
        <begin position="74"/>
        <end position="135"/>
    </location>
</feature>
<feature type="signal peptide" evidence="4">
    <location>
        <begin position="1"/>
        <end position="21"/>
    </location>
</feature>
<dbReference type="Gene3D" id="2.60.40.4100">
    <property type="entry name" value="Zona pellucida, ZP-C domain"/>
    <property type="match status" value="1"/>
</dbReference>
<protein>
    <recommendedName>
        <fullName evidence="5">ZP-C domain-containing protein</fullName>
    </recommendedName>
</protein>
<dbReference type="GO" id="GO:0005886">
    <property type="term" value="C:plasma membrane"/>
    <property type="evidence" value="ECO:0007669"/>
    <property type="project" value="UniProtKB-SubCell"/>
</dbReference>
<evidence type="ECO:0000259" key="5">
    <source>
        <dbReference type="Pfam" id="PF00100"/>
    </source>
</evidence>
<dbReference type="GO" id="GO:0032190">
    <property type="term" value="F:acrosin binding"/>
    <property type="evidence" value="ECO:0007669"/>
    <property type="project" value="TreeGrafter"/>
</dbReference>
<evidence type="ECO:0000313" key="6">
    <source>
        <dbReference type="Ensembl" id="ENSECRP00000026576.1"/>
    </source>
</evidence>
<evidence type="ECO:0000256" key="4">
    <source>
        <dbReference type="SAM" id="SignalP"/>
    </source>
</evidence>
<comment type="subcellular location">
    <subcellularLocation>
        <location evidence="1">Cell membrane</location>
    </subcellularLocation>
</comment>
<dbReference type="InterPro" id="IPR051148">
    <property type="entry name" value="Zona_Pellucida_Domain_gp"/>
</dbReference>
<dbReference type="Ensembl" id="ENSECRT00000027129.1">
    <property type="protein sequence ID" value="ENSECRP00000026576.1"/>
    <property type="gene ID" value="ENSECRG00000017951.1"/>
</dbReference>
<keyword evidence="3" id="KW-0472">Membrane</keyword>
<dbReference type="InterPro" id="IPR042235">
    <property type="entry name" value="ZP-C_dom"/>
</dbReference>
<evidence type="ECO:0000256" key="2">
    <source>
        <dbReference type="ARBA" id="ARBA00022475"/>
    </source>
</evidence>
<proteinExistence type="predicted"/>
<accession>A0A8C4T759</accession>
<dbReference type="PANTHER" id="PTHR23343">
    <property type="entry name" value="ZONA PELLUCIDA SPERM-BINDING PROTEIN"/>
    <property type="match status" value="1"/>
</dbReference>
<dbReference type="GO" id="GO:0060468">
    <property type="term" value="P:prevention of polyspermy"/>
    <property type="evidence" value="ECO:0007669"/>
    <property type="project" value="TreeGrafter"/>
</dbReference>
<name>A0A8C4T759_ERPCA</name>
<evidence type="ECO:0000313" key="7">
    <source>
        <dbReference type="Proteomes" id="UP000694620"/>
    </source>
</evidence>
<evidence type="ECO:0000256" key="1">
    <source>
        <dbReference type="ARBA" id="ARBA00004236"/>
    </source>
</evidence>
<feature type="chain" id="PRO_5034975487" description="ZP-C domain-containing protein" evidence="4">
    <location>
        <begin position="22"/>
        <end position="238"/>
    </location>
</feature>
<evidence type="ECO:0000256" key="3">
    <source>
        <dbReference type="ARBA" id="ARBA00023136"/>
    </source>
</evidence>
<dbReference type="GO" id="GO:0035804">
    <property type="term" value="F:structural constituent of egg coat"/>
    <property type="evidence" value="ECO:0007669"/>
    <property type="project" value="TreeGrafter"/>
</dbReference>
<keyword evidence="7" id="KW-1185">Reference proteome</keyword>
<reference evidence="6" key="3">
    <citation type="submission" date="2025-09" db="UniProtKB">
        <authorList>
            <consortium name="Ensembl"/>
        </authorList>
    </citation>
    <scope>IDENTIFICATION</scope>
</reference>
<dbReference type="PANTHER" id="PTHR23343:SF31">
    <property type="entry name" value="ZONA PELLUCIDA SPERM-BINDING PROTEIN 4"/>
    <property type="match status" value="1"/>
</dbReference>